<dbReference type="Proteomes" id="UP000235392">
    <property type="component" value="Unassembled WGS sequence"/>
</dbReference>
<dbReference type="GO" id="GO:0016020">
    <property type="term" value="C:membrane"/>
    <property type="evidence" value="ECO:0007669"/>
    <property type="project" value="UniProtKB-SubCell"/>
</dbReference>
<name>A0A2N5RYI6_9BASI</name>
<feature type="compositionally biased region" description="Acidic residues" evidence="9">
    <location>
        <begin position="746"/>
        <end position="769"/>
    </location>
</feature>
<comment type="subcellular location">
    <subcellularLocation>
        <location evidence="1">Membrane</location>
        <topology evidence="1">Single-pass membrane protein</topology>
    </subcellularLocation>
</comment>
<evidence type="ECO:0000256" key="3">
    <source>
        <dbReference type="ARBA" id="ARBA00022723"/>
    </source>
</evidence>
<keyword evidence="5" id="KW-0862">Zinc</keyword>
<keyword evidence="2" id="KW-0812">Transmembrane</keyword>
<feature type="region of interest" description="Disordered" evidence="9">
    <location>
        <begin position="440"/>
        <end position="573"/>
    </location>
</feature>
<feature type="region of interest" description="Disordered" evidence="9">
    <location>
        <begin position="1"/>
        <end position="51"/>
    </location>
</feature>
<accession>A0A2N5RYI6</accession>
<keyword evidence="7" id="KW-0472">Membrane</keyword>
<comment type="caution">
    <text evidence="11">The sequence shown here is derived from an EMBL/GenBank/DDBJ whole genome shotgun (WGS) entry which is preliminary data.</text>
</comment>
<dbReference type="InterPro" id="IPR051653">
    <property type="entry name" value="E3_ligase_sorting_rcpt"/>
</dbReference>
<keyword evidence="6" id="KW-1133">Transmembrane helix</keyword>
<feature type="compositionally biased region" description="Basic residues" evidence="9">
    <location>
        <begin position="68"/>
        <end position="92"/>
    </location>
</feature>
<evidence type="ECO:0000256" key="9">
    <source>
        <dbReference type="SAM" id="MobiDB-lite"/>
    </source>
</evidence>
<feature type="region of interest" description="Disordered" evidence="9">
    <location>
        <begin position="229"/>
        <end position="315"/>
    </location>
</feature>
<feature type="compositionally biased region" description="Polar residues" evidence="9">
    <location>
        <begin position="355"/>
        <end position="368"/>
    </location>
</feature>
<feature type="compositionally biased region" description="Basic and acidic residues" evidence="9">
    <location>
        <begin position="21"/>
        <end position="31"/>
    </location>
</feature>
<feature type="region of interest" description="Disordered" evidence="9">
    <location>
        <begin position="355"/>
        <end position="419"/>
    </location>
</feature>
<dbReference type="PANTHER" id="PTHR47168:SF1">
    <property type="entry name" value="OS02G0798600 PROTEIN"/>
    <property type="match status" value="1"/>
</dbReference>
<dbReference type="AlphaFoldDB" id="A0A2N5RYI6"/>
<feature type="compositionally biased region" description="Acidic residues" evidence="9">
    <location>
        <begin position="616"/>
        <end position="629"/>
    </location>
</feature>
<evidence type="ECO:0000259" key="10">
    <source>
        <dbReference type="PROSITE" id="PS50089"/>
    </source>
</evidence>
<feature type="compositionally biased region" description="Low complexity" evidence="9">
    <location>
        <begin position="445"/>
        <end position="496"/>
    </location>
</feature>
<evidence type="ECO:0000256" key="2">
    <source>
        <dbReference type="ARBA" id="ARBA00022692"/>
    </source>
</evidence>
<dbReference type="PANTHER" id="PTHR47168">
    <property type="entry name" value="RING ZINC FINGER DOMAIN SUPERFAMILY PROTEIN-RELATED"/>
    <property type="match status" value="1"/>
</dbReference>
<evidence type="ECO:0000256" key="5">
    <source>
        <dbReference type="ARBA" id="ARBA00022833"/>
    </source>
</evidence>
<dbReference type="InterPro" id="IPR001841">
    <property type="entry name" value="Znf_RING"/>
</dbReference>
<feature type="region of interest" description="Disordered" evidence="9">
    <location>
        <begin position="590"/>
        <end position="629"/>
    </location>
</feature>
<evidence type="ECO:0000256" key="8">
    <source>
        <dbReference type="PROSITE-ProRule" id="PRU00175"/>
    </source>
</evidence>
<dbReference type="SUPFAM" id="SSF57850">
    <property type="entry name" value="RING/U-box"/>
    <property type="match status" value="1"/>
</dbReference>
<dbReference type="EMBL" id="PGCI01001261">
    <property type="protein sequence ID" value="PLW06053.1"/>
    <property type="molecule type" value="Genomic_DNA"/>
</dbReference>
<evidence type="ECO:0000313" key="11">
    <source>
        <dbReference type="EMBL" id="PLW06053.1"/>
    </source>
</evidence>
<dbReference type="Gene3D" id="3.30.40.10">
    <property type="entry name" value="Zinc/RING finger domain, C3HC4 (zinc finger)"/>
    <property type="match status" value="1"/>
</dbReference>
<dbReference type="InterPro" id="IPR013083">
    <property type="entry name" value="Znf_RING/FYVE/PHD"/>
</dbReference>
<feature type="compositionally biased region" description="Low complexity" evidence="9">
    <location>
        <begin position="783"/>
        <end position="803"/>
    </location>
</feature>
<proteinExistence type="predicted"/>
<dbReference type="GO" id="GO:0008270">
    <property type="term" value="F:zinc ion binding"/>
    <property type="evidence" value="ECO:0007669"/>
    <property type="project" value="UniProtKB-KW"/>
</dbReference>
<evidence type="ECO:0000256" key="7">
    <source>
        <dbReference type="ARBA" id="ARBA00023136"/>
    </source>
</evidence>
<evidence type="ECO:0000256" key="4">
    <source>
        <dbReference type="ARBA" id="ARBA00022771"/>
    </source>
</evidence>
<evidence type="ECO:0000256" key="6">
    <source>
        <dbReference type="ARBA" id="ARBA00022989"/>
    </source>
</evidence>
<keyword evidence="3" id="KW-0479">Metal-binding</keyword>
<dbReference type="SMART" id="SM00184">
    <property type="entry name" value="RING"/>
    <property type="match status" value="1"/>
</dbReference>
<feature type="region of interest" description="Disordered" evidence="9">
    <location>
        <begin position="838"/>
        <end position="866"/>
    </location>
</feature>
<protein>
    <recommendedName>
        <fullName evidence="10">RING-type domain-containing protein</fullName>
    </recommendedName>
</protein>
<feature type="domain" description="RING-type" evidence="10">
    <location>
        <begin position="995"/>
        <end position="1037"/>
    </location>
</feature>
<organism evidence="11 12">
    <name type="scientific">Puccinia coronata f. sp. avenae</name>
    <dbReference type="NCBI Taxonomy" id="200324"/>
    <lineage>
        <taxon>Eukaryota</taxon>
        <taxon>Fungi</taxon>
        <taxon>Dikarya</taxon>
        <taxon>Basidiomycota</taxon>
        <taxon>Pucciniomycotina</taxon>
        <taxon>Pucciniomycetes</taxon>
        <taxon>Pucciniales</taxon>
        <taxon>Pucciniaceae</taxon>
        <taxon>Puccinia</taxon>
    </lineage>
</organism>
<feature type="region of interest" description="Disordered" evidence="9">
    <location>
        <begin position="66"/>
        <end position="213"/>
    </location>
</feature>
<reference evidence="11 12" key="1">
    <citation type="submission" date="2017-11" db="EMBL/GenBank/DDBJ databases">
        <title>De novo assembly and phasing of dikaryotic genomes from two isolates of Puccinia coronata f. sp. avenae, the causal agent of oat crown rust.</title>
        <authorList>
            <person name="Miller M.E."/>
            <person name="Zhang Y."/>
            <person name="Omidvar V."/>
            <person name="Sperschneider J."/>
            <person name="Schwessinger B."/>
            <person name="Raley C."/>
            <person name="Palmer J.M."/>
            <person name="Garnica D."/>
            <person name="Upadhyaya N."/>
            <person name="Rathjen J."/>
            <person name="Taylor J.M."/>
            <person name="Park R.F."/>
            <person name="Dodds P.N."/>
            <person name="Hirsch C.D."/>
            <person name="Kianian S.F."/>
            <person name="Figueroa M."/>
        </authorList>
    </citation>
    <scope>NUCLEOTIDE SEQUENCE [LARGE SCALE GENOMIC DNA]</scope>
    <source>
        <strain evidence="11">12SD80</strain>
    </source>
</reference>
<sequence>MGQTNSKQKQVGKVVTAQEQQEEKTRTKHESLLNTITRNHRRHSRSNTTKLSIRRTVWNPFRAAAASLRRRPHSNHLQHPSSRSRSRGRGRGRSPLTEPEPEPELELEQELEQEPELESESELEPEPEAAIITDEEEPPMTPDDQHTEMAHTQATIPPEPAAAYNDSPDQQLASSGSAPDADPDAPPLPEPDASTPVDRPAVPAVGIQTPARRIYVQGMVVVRNVNESPLPSAAAGIPPSHPPEPAHPTSTTSTTDHHPQSTDSHGPIPSDAIDLTTGPVEEEDSHPHPTSNQPSSPASGPPPEAPTDPATTSMPPHSIAQVQLEQAAMISRLLSAAAAATASSLLPYAIHADGSSIQSRPSNAQSPALSPYQASHPIDMPFSEAEAEAEAHHRPPGTLPEQQQQPYGAAGEHERDSHAGLQTTLRDALRAAFGGALVNASSGDASEQPSPASPASMGRSSSVVPSSPEPSSAQSPADASLDATASPAGTSSSSRRTSSRIMRRLGLASRAGESSSFSQPPGEVDASAAEEAESEDVPTAAVPGQSATAEEDPLAAGAGHGEDTPGGFERFLRDLQTDVGDAILLALGARQQPPAVAQEELDERVRHGSALPFAPDENDENDEQQQDTMEEPVEGPAFNFFRMHRFEGVHPPSSTTTSTSSGTPSPTLIPVLLVGVRSAPPNPLLGALERIASHAAAATAAAAATTPAFTAPPLIPSHTDPRLVPVDVNALNASVHPSLDPNVQDETVEENEAMEEDEIVVGSDGEDEDAAAHGHDDQPELPDPTARPTAAASPPDAPSSLSSATPRSWLIFVLAGLYPESHPIFTAPSLFIPQGLQTTEARSEAGGSRMRSGDEGEVGGGGAGLLRRLGGRRVGLEEEDESGSRSEADTMESQLLDYEAMVRLAELLGPLRPPGFPAKPAIDTLTQTQIDQSRNFTKLRFADLAASSPIPRSNDLPLSPTNLSLTPADPPLLVPEDPHGNPREVLVLENTVEKCLICLDEYEDEEQVQIMACKHMFHKSCVDQWLVKCAASCPVCRRPAVS</sequence>
<evidence type="ECO:0000313" key="12">
    <source>
        <dbReference type="Proteomes" id="UP000235392"/>
    </source>
</evidence>
<dbReference type="Pfam" id="PF13639">
    <property type="entry name" value="zf-RING_2"/>
    <property type="match status" value="1"/>
</dbReference>
<gene>
    <name evidence="11" type="ORF">PCASD_25607</name>
</gene>
<dbReference type="PROSITE" id="PS50089">
    <property type="entry name" value="ZF_RING_2"/>
    <property type="match status" value="1"/>
</dbReference>
<feature type="region of interest" description="Disordered" evidence="9">
    <location>
        <begin position="734"/>
        <end position="803"/>
    </location>
</feature>
<keyword evidence="4 8" id="KW-0863">Zinc-finger</keyword>
<feature type="compositionally biased region" description="Acidic residues" evidence="9">
    <location>
        <begin position="99"/>
        <end position="138"/>
    </location>
</feature>
<evidence type="ECO:0000256" key="1">
    <source>
        <dbReference type="ARBA" id="ARBA00004167"/>
    </source>
</evidence>